<reference evidence="2" key="1">
    <citation type="submission" date="2020-07" db="EMBL/GenBank/DDBJ databases">
        <title>Carbapenem Resistant Aeromonas hydrophila Carrying blacphA7 Isolated from Two Solid Organ Transplant Patients.</title>
        <authorList>
            <person name="Hilt E."/>
            <person name="Fitzwater S.P."/>
            <person name="Ward K."/>
            <person name="De St Maurice A."/>
            <person name="Chandrasekaran S."/>
            <person name="Garner O.B."/>
            <person name="Yang S."/>
        </authorList>
    </citation>
    <scope>NUCLEOTIDE SEQUENCE</scope>
    <source>
        <strain evidence="2">B-1</strain>
    </source>
</reference>
<feature type="region of interest" description="Disordered" evidence="1">
    <location>
        <begin position="1"/>
        <end position="27"/>
    </location>
</feature>
<organism evidence="2">
    <name type="scientific">Aeromonas hydrophila</name>
    <dbReference type="NCBI Taxonomy" id="644"/>
    <lineage>
        <taxon>Bacteria</taxon>
        <taxon>Pseudomonadati</taxon>
        <taxon>Pseudomonadota</taxon>
        <taxon>Gammaproteobacteria</taxon>
        <taxon>Aeromonadales</taxon>
        <taxon>Aeromonadaceae</taxon>
        <taxon>Aeromonas</taxon>
    </lineage>
</organism>
<protein>
    <submittedName>
        <fullName evidence="2">Uncharacterized protein</fullName>
    </submittedName>
</protein>
<proteinExistence type="predicted"/>
<comment type="caution">
    <text evidence="2">The sequence shown here is derived from an EMBL/GenBank/DDBJ whole genome shotgun (WGS) entry which is preliminary data.</text>
</comment>
<accession>A0A926IYE0</accession>
<evidence type="ECO:0000256" key="1">
    <source>
        <dbReference type="SAM" id="MobiDB-lite"/>
    </source>
</evidence>
<evidence type="ECO:0000313" key="2">
    <source>
        <dbReference type="EMBL" id="MBC8674287.1"/>
    </source>
</evidence>
<sequence length="75" mass="8102">MAITNSNSAKDRSTGSEEGMQPGDYRDVWKEERNNAFTVAKMLNADLLVEVGPGRAGAGAGPDAAQFRRSSNRSW</sequence>
<dbReference type="AlphaFoldDB" id="A0A926IYE0"/>
<gene>
    <name evidence="2" type="ORF">H2136_20215</name>
</gene>
<feature type="region of interest" description="Disordered" evidence="1">
    <location>
        <begin position="52"/>
        <end position="75"/>
    </location>
</feature>
<name>A0A926IYE0_AERHY</name>
<dbReference type="EMBL" id="JACLAN010000013">
    <property type="protein sequence ID" value="MBC8674287.1"/>
    <property type="molecule type" value="Genomic_DNA"/>
</dbReference>